<evidence type="ECO:0000256" key="8">
    <source>
        <dbReference type="HAMAP-Rule" id="MF_01586"/>
    </source>
</evidence>
<keyword evidence="13" id="KW-1185">Reference proteome</keyword>
<dbReference type="InterPro" id="IPR036388">
    <property type="entry name" value="WH-like_DNA-bd_sf"/>
</dbReference>
<protein>
    <recommendedName>
        <fullName evidence="8">Probable [Fe-S]-dependent transcriptional repressor</fullName>
    </recommendedName>
</protein>
<organism evidence="10 12">
    <name type="scientific">Kosakonia sacchari</name>
    <dbReference type="NCBI Taxonomy" id="1158459"/>
    <lineage>
        <taxon>Bacteria</taxon>
        <taxon>Pseudomonadati</taxon>
        <taxon>Pseudomonadota</taxon>
        <taxon>Gammaproteobacteria</taxon>
        <taxon>Enterobacterales</taxon>
        <taxon>Enterobacteriaceae</taxon>
        <taxon>Kosakonia</taxon>
    </lineage>
</organism>
<evidence type="ECO:0000313" key="11">
    <source>
        <dbReference type="EMBL" id="WOZ77788.1"/>
    </source>
</evidence>
<dbReference type="EMBL" id="FMUI01000016">
    <property type="protein sequence ID" value="SCX61329.1"/>
    <property type="molecule type" value="Genomic_DNA"/>
</dbReference>
<feature type="binding site" evidence="8">
    <location>
        <position position="71"/>
    </location>
    <ligand>
        <name>iron-sulfur cluster</name>
        <dbReference type="ChEBI" id="CHEBI:30408"/>
    </ligand>
</feature>
<evidence type="ECO:0000259" key="9">
    <source>
        <dbReference type="Pfam" id="PF09012"/>
    </source>
</evidence>
<name>A0A1G4Z6R0_9ENTR</name>
<dbReference type="NCBIfam" id="NF011960">
    <property type="entry name" value="PRK15431.1"/>
    <property type="match status" value="1"/>
</dbReference>
<evidence type="ECO:0000313" key="13">
    <source>
        <dbReference type="Proteomes" id="UP001302368"/>
    </source>
</evidence>
<evidence type="ECO:0000256" key="7">
    <source>
        <dbReference type="ARBA" id="ARBA00023163"/>
    </source>
</evidence>
<dbReference type="SUPFAM" id="SSF46785">
    <property type="entry name" value="Winged helix' DNA-binding domain"/>
    <property type="match status" value="1"/>
</dbReference>
<keyword evidence="1 8" id="KW-0678">Repressor</keyword>
<keyword evidence="4 8" id="KW-0411">Iron-sulfur</keyword>
<dbReference type="Gene3D" id="1.10.10.10">
    <property type="entry name" value="Winged helix-like DNA-binding domain superfamily/Winged helix DNA-binding domain"/>
    <property type="match status" value="1"/>
</dbReference>
<dbReference type="AlphaFoldDB" id="A0A1G4Z6R0"/>
<evidence type="ECO:0000256" key="6">
    <source>
        <dbReference type="ARBA" id="ARBA00023125"/>
    </source>
</evidence>
<dbReference type="Proteomes" id="UP001302368">
    <property type="component" value="Chromosome"/>
</dbReference>
<dbReference type="GO" id="GO:0003677">
    <property type="term" value="F:DNA binding"/>
    <property type="evidence" value="ECO:0007669"/>
    <property type="project" value="UniProtKB-KW"/>
</dbReference>
<evidence type="ECO:0000256" key="5">
    <source>
        <dbReference type="ARBA" id="ARBA00023015"/>
    </source>
</evidence>
<evidence type="ECO:0000256" key="2">
    <source>
        <dbReference type="ARBA" id="ARBA00022723"/>
    </source>
</evidence>
<keyword evidence="2 8" id="KW-0479">Metal-binding</keyword>
<feature type="binding site" evidence="8">
    <location>
        <position position="61"/>
    </location>
    <ligand>
        <name>iron-sulfur cluster</name>
        <dbReference type="ChEBI" id="CHEBI:30408"/>
    </ligand>
</feature>
<dbReference type="InterPro" id="IPR023732">
    <property type="entry name" value="FeoC"/>
</dbReference>
<evidence type="ECO:0000256" key="4">
    <source>
        <dbReference type="ARBA" id="ARBA00023014"/>
    </source>
</evidence>
<evidence type="ECO:0000313" key="10">
    <source>
        <dbReference type="EMBL" id="SCX61329.1"/>
    </source>
</evidence>
<dbReference type="GO" id="GO:0005506">
    <property type="term" value="F:iron ion binding"/>
    <property type="evidence" value="ECO:0007669"/>
    <property type="project" value="UniProtKB-UniRule"/>
</dbReference>
<sequence length="79" mass="8664">MASLIEVRDLLALQGRMEAQQLSAALHTPRAMIDAMLGRMEAMGKAVRIQEEATGCLTGSCKQCPEGKSACSREWWALR</sequence>
<dbReference type="InterPro" id="IPR015102">
    <property type="entry name" value="Tscrpt_reg_HTH_FeoC"/>
</dbReference>
<dbReference type="GO" id="GO:0051536">
    <property type="term" value="F:iron-sulfur cluster binding"/>
    <property type="evidence" value="ECO:0007669"/>
    <property type="project" value="UniProtKB-KW"/>
</dbReference>
<keyword evidence="3 8" id="KW-0408">Iron</keyword>
<feature type="domain" description="Transcriptional regulator HTH-type FeoC" evidence="9">
    <location>
        <begin position="3"/>
        <end position="69"/>
    </location>
</feature>
<comment type="function">
    <text evidence="8">May function as a transcriptional regulator that controls feoABC expression.</text>
</comment>
<dbReference type="RefSeq" id="WP_017459532.1">
    <property type="nucleotide sequence ID" value="NZ_CP016337.1"/>
</dbReference>
<evidence type="ECO:0000256" key="3">
    <source>
        <dbReference type="ARBA" id="ARBA00023004"/>
    </source>
</evidence>
<gene>
    <name evidence="8 11" type="primary">feoC</name>
    <name evidence="11" type="ORF">Q8Y70_01570</name>
    <name evidence="10" type="ORF">SAMN02927897_04111</name>
</gene>
<keyword evidence="5 8" id="KW-0805">Transcription regulation</keyword>
<dbReference type="Proteomes" id="UP000183569">
    <property type="component" value="Unassembled WGS sequence"/>
</dbReference>
<evidence type="ECO:0000256" key="1">
    <source>
        <dbReference type="ARBA" id="ARBA00022491"/>
    </source>
</evidence>
<reference evidence="11 13" key="2">
    <citation type="submission" date="2023-10" db="EMBL/GenBank/DDBJ databases">
        <title>Genome sequencing of the isolated polysaccharide-producing bacterium Kosakonia sacchari KS2022.</title>
        <authorList>
            <person name="Yi X."/>
        </authorList>
    </citation>
    <scope>NUCLEOTIDE SEQUENCE [LARGE SCALE GENOMIC DNA]</scope>
    <source>
        <strain evidence="11 13">KS2022</strain>
    </source>
</reference>
<keyword evidence="6 8" id="KW-0238">DNA-binding</keyword>
<dbReference type="HAMAP" id="MF_01586">
    <property type="entry name" value="FeoC"/>
    <property type="match status" value="1"/>
</dbReference>
<reference evidence="10 12" key="1">
    <citation type="submission" date="2016-10" db="EMBL/GenBank/DDBJ databases">
        <authorList>
            <person name="Varghese N."/>
            <person name="Submissions S."/>
        </authorList>
    </citation>
    <scope>NUCLEOTIDE SEQUENCE [LARGE SCALE GENOMIC DNA]</scope>
    <source>
        <strain evidence="10 12">CGMCC 1.12102</strain>
    </source>
</reference>
<dbReference type="EMBL" id="CP137744">
    <property type="protein sequence ID" value="WOZ77788.1"/>
    <property type="molecule type" value="Genomic_DNA"/>
</dbReference>
<accession>A0A1G4Z6R0</accession>
<feature type="binding site" evidence="8">
    <location>
        <position position="56"/>
    </location>
    <ligand>
        <name>iron-sulfur cluster</name>
        <dbReference type="ChEBI" id="CHEBI:30408"/>
    </ligand>
</feature>
<keyword evidence="7 8" id="KW-0804">Transcription</keyword>
<dbReference type="Pfam" id="PF09012">
    <property type="entry name" value="FeoC"/>
    <property type="match status" value="1"/>
</dbReference>
<evidence type="ECO:0000313" key="12">
    <source>
        <dbReference type="Proteomes" id="UP000183569"/>
    </source>
</evidence>
<proteinExistence type="inferred from homology"/>
<comment type="similarity">
    <text evidence="8">Belongs to the FeoC family.</text>
</comment>
<dbReference type="InterPro" id="IPR036390">
    <property type="entry name" value="WH_DNA-bd_sf"/>
</dbReference>
<feature type="binding site" evidence="8">
    <location>
        <position position="64"/>
    </location>
    <ligand>
        <name>iron-sulfur cluster</name>
        <dbReference type="ChEBI" id="CHEBI:30408"/>
    </ligand>
</feature>
<dbReference type="GeneID" id="23846630"/>